<geneLocation type="plastid" evidence="1"/>
<gene>
    <name evidence="1" type="primary">ntcA</name>
</gene>
<sequence>MNSQSHLLFCTSKNFCCVYKLYKGDTLIFKDDLTCNSLFIIFYGTVYIMKIFTNGESIFSSLLTSNSVINSNFSSSSYIRHKIIALENTYLIKFFNLDAINSSLYLSNTINLFNLFSYTLSQYEISSYILVHKSVKYRIIQLLLLLCRQFGVLNYNYVLIPFEISQKTLINITGGHINAVNRVMNDLIRNLLVKYSSKNKILVCYFSFFRYLNTNKVI</sequence>
<keyword evidence="1" id="KW-0934">Plastid</keyword>
<reference evidence="1" key="1">
    <citation type="journal article" date="2019" name="Mitochondrial DNA Part B Resour">
        <title>The complete plastid genome and phylogenetic analysis of Gracilaria edulis.</title>
        <authorList>
            <person name="Liu T."/>
            <person name="Tang X."/>
            <person name="Jia X."/>
            <person name="Wu X."/>
            <person name="Huang M."/>
            <person name="Zeng J."/>
            <person name="Chen W."/>
        </authorList>
    </citation>
    <scope>NUCLEOTIDE SEQUENCE</scope>
</reference>
<dbReference type="InterPro" id="IPR036390">
    <property type="entry name" value="WH_DNA-bd_sf"/>
</dbReference>
<dbReference type="InterPro" id="IPR014710">
    <property type="entry name" value="RmlC-like_jellyroll"/>
</dbReference>
<dbReference type="InterPro" id="IPR036388">
    <property type="entry name" value="WH-like_DNA-bd_sf"/>
</dbReference>
<dbReference type="EMBL" id="MN053318">
    <property type="protein sequence ID" value="QHS70517.1"/>
    <property type="molecule type" value="Genomic_DNA"/>
</dbReference>
<accession>A0A6C0A8K6</accession>
<dbReference type="SUPFAM" id="SSF46785">
    <property type="entry name" value="Winged helix' DNA-binding domain"/>
    <property type="match status" value="1"/>
</dbReference>
<dbReference type="Gene3D" id="2.60.120.10">
    <property type="entry name" value="Jelly Rolls"/>
    <property type="match status" value="1"/>
</dbReference>
<dbReference type="Gene3D" id="1.10.10.10">
    <property type="entry name" value="Winged helix-like DNA-binding domain superfamily/Winged helix DNA-binding domain"/>
    <property type="match status" value="1"/>
</dbReference>
<organism evidence="1">
    <name type="scientific">Gracilaria edulis</name>
    <dbReference type="NCBI Taxonomy" id="172966"/>
    <lineage>
        <taxon>Eukaryota</taxon>
        <taxon>Rhodophyta</taxon>
        <taxon>Florideophyceae</taxon>
        <taxon>Rhodymeniophycidae</taxon>
        <taxon>Gracilariales</taxon>
        <taxon>Gracilariaceae</taxon>
        <taxon>Gracilaria</taxon>
    </lineage>
</organism>
<dbReference type="SUPFAM" id="SSF51206">
    <property type="entry name" value="cAMP-binding domain-like"/>
    <property type="match status" value="1"/>
</dbReference>
<dbReference type="GeneID" id="44151931"/>
<dbReference type="InterPro" id="IPR018490">
    <property type="entry name" value="cNMP-bd_dom_sf"/>
</dbReference>
<protein>
    <submittedName>
        <fullName evidence="1">Global nitrogen transcriptional regulator</fullName>
    </submittedName>
</protein>
<name>A0A6C0A8K6_9FLOR</name>
<dbReference type="RefSeq" id="YP_009732045.1">
    <property type="nucleotide sequence ID" value="NC_046041.1"/>
</dbReference>
<evidence type="ECO:0000313" key="1">
    <source>
        <dbReference type="EMBL" id="QHS70517.1"/>
    </source>
</evidence>
<dbReference type="AlphaFoldDB" id="A0A6C0A8K6"/>
<proteinExistence type="predicted"/>